<dbReference type="PROSITE" id="PS01050">
    <property type="entry name" value="YJEF_C_2"/>
    <property type="match status" value="1"/>
</dbReference>
<sequence length="506" mass="53057">MYVVTAEEMRELDRLTIEQIGIPSLVLMENAGRAVAEEVFRAAGTGRTRWGVLVGKGNNGADGVVAARHLQDAGYDVQLLYVEDPSLWKGESAVQRDIAVHYPLRSEVYVPGAVDWSRFDGLIDALLGTGSRGAPRGPYAAIIEEANASGLPIAAVDIPSGLNANTGSLNKPCIHAFLTVALAFTKRGLEQFPGAEAAGQVIVRRIGIPGGLADKLGVSTFTLTAEEMDEKQGLDAFRKRRSDSHKGSFGHLLIAAGSRTMSGAGVLCTRAAIHGGCGLVTWALPDRISGPLTGLVPEAMLQPMEDNGHGGWSAVAAEQLIPLTEGKEAMVLGPGMGRWDGDTLWMRAVWDQTDVPLVVDADGLNMMASSGTKPWPTRKAPVILTPHPGEMARLAGLTTAEVQADRIGLVRAFAAERGVTLVLKGARTVIATPDGKVYINRTGNSGMAKGGSGDVLAGLIGSLLAQGLHPEQAAVIGVFLHGQAGDRAAADKPSYALTASDLITYL</sequence>
<evidence type="ECO:0000256" key="7">
    <source>
        <dbReference type="ARBA" id="ARBA00022840"/>
    </source>
</evidence>
<evidence type="ECO:0000256" key="18">
    <source>
        <dbReference type="HAMAP-Rule" id="MF_01966"/>
    </source>
</evidence>
<gene>
    <name evidence="17" type="primary">nnrD</name>
    <name evidence="18" type="synonym">nnrE</name>
    <name evidence="22" type="ORF">O9H85_22675</name>
</gene>
<dbReference type="Gene3D" id="3.40.1190.20">
    <property type="match status" value="1"/>
</dbReference>
<feature type="binding site" evidence="18">
    <location>
        <position position="124"/>
    </location>
    <ligand>
        <name>K(+)</name>
        <dbReference type="ChEBI" id="CHEBI:29103"/>
    </ligand>
</feature>
<evidence type="ECO:0000256" key="10">
    <source>
        <dbReference type="ARBA" id="ARBA00023027"/>
    </source>
</evidence>
<dbReference type="Pfam" id="PF01256">
    <property type="entry name" value="Carb_kinase"/>
    <property type="match status" value="1"/>
</dbReference>
<keyword evidence="12 17" id="KW-0456">Lyase</keyword>
<dbReference type="InterPro" id="IPR036652">
    <property type="entry name" value="YjeF_N_dom_sf"/>
</dbReference>
<comment type="subunit">
    <text evidence="17">Homotetramer.</text>
</comment>
<keyword evidence="5 18" id="KW-0479">Metal-binding</keyword>
<feature type="binding site" evidence="18">
    <location>
        <begin position="58"/>
        <end position="62"/>
    </location>
    <ligand>
        <name>(6S)-NADPHX</name>
        <dbReference type="ChEBI" id="CHEBI:64076"/>
    </ligand>
</feature>
<dbReference type="PIRSF" id="PIRSF017184">
    <property type="entry name" value="Nnr"/>
    <property type="match status" value="1"/>
</dbReference>
<keyword evidence="23" id="KW-1185">Reference proteome</keyword>
<dbReference type="InterPro" id="IPR030677">
    <property type="entry name" value="Nnr"/>
</dbReference>
<comment type="caution">
    <text evidence="22">The sequence shown here is derived from an EMBL/GenBank/DDBJ whole genome shotgun (WGS) entry which is preliminary data.</text>
</comment>
<feature type="domain" description="YjeF N-terminal" evidence="21">
    <location>
        <begin position="9"/>
        <end position="214"/>
    </location>
</feature>
<comment type="similarity">
    <text evidence="18">Belongs to the NnrE/AIBP family.</text>
</comment>
<dbReference type="NCBIfam" id="TIGR00197">
    <property type="entry name" value="yjeF_nterm"/>
    <property type="match status" value="1"/>
</dbReference>
<comment type="similarity">
    <text evidence="3 19">In the N-terminal section; belongs to the NnrE/AIBP family.</text>
</comment>
<keyword evidence="10 17" id="KW-0520">NAD</keyword>
<evidence type="ECO:0000256" key="9">
    <source>
        <dbReference type="ARBA" id="ARBA00022958"/>
    </source>
</evidence>
<feature type="binding site" evidence="17">
    <location>
        <position position="454"/>
    </location>
    <ligand>
        <name>(6S)-NADPHX</name>
        <dbReference type="ChEBI" id="CHEBI:64076"/>
    </ligand>
</feature>
<dbReference type="HAMAP" id="MF_01966">
    <property type="entry name" value="NADHX_epimerase"/>
    <property type="match status" value="1"/>
</dbReference>
<evidence type="ECO:0000256" key="2">
    <source>
        <dbReference type="ARBA" id="ARBA00000909"/>
    </source>
</evidence>
<dbReference type="EMBL" id="JAQAGZ010000016">
    <property type="protein sequence ID" value="MCZ8515172.1"/>
    <property type="molecule type" value="Genomic_DNA"/>
</dbReference>
<evidence type="ECO:0000313" key="22">
    <source>
        <dbReference type="EMBL" id="MCZ8515172.1"/>
    </source>
</evidence>
<evidence type="ECO:0000256" key="3">
    <source>
        <dbReference type="ARBA" id="ARBA00006001"/>
    </source>
</evidence>
<feature type="binding site" evidence="18">
    <location>
        <position position="157"/>
    </location>
    <ligand>
        <name>(6S)-NADPHX</name>
        <dbReference type="ChEBI" id="CHEBI:64076"/>
    </ligand>
</feature>
<reference evidence="22 23" key="1">
    <citation type="submission" date="2022-12" db="EMBL/GenBank/DDBJ databases">
        <title>Draft genome sequence of Paenibacillus sp. dW9.</title>
        <authorList>
            <person name="Choi E.-W."/>
            <person name="Kim D.-U."/>
        </authorList>
    </citation>
    <scope>NUCLEOTIDE SEQUENCE [LARGE SCALE GENOMIC DNA]</scope>
    <source>
        <strain evidence="23">dW9</strain>
    </source>
</reference>
<feature type="binding site" evidence="17">
    <location>
        <position position="335"/>
    </location>
    <ligand>
        <name>(6S)-NADPHX</name>
        <dbReference type="ChEBI" id="CHEBI:64076"/>
    </ligand>
</feature>
<evidence type="ECO:0000256" key="11">
    <source>
        <dbReference type="ARBA" id="ARBA00023235"/>
    </source>
</evidence>
<comment type="catalytic activity">
    <reaction evidence="1 18 19">
        <text>(6R)-NADHX = (6S)-NADHX</text>
        <dbReference type="Rhea" id="RHEA:32215"/>
        <dbReference type="ChEBI" id="CHEBI:64074"/>
        <dbReference type="ChEBI" id="CHEBI:64075"/>
        <dbReference type="EC" id="5.1.99.6"/>
    </reaction>
</comment>
<comment type="catalytic activity">
    <reaction evidence="16 17 19">
        <text>(6S)-NADPHX + ADP = AMP + phosphate + NADPH + H(+)</text>
        <dbReference type="Rhea" id="RHEA:32235"/>
        <dbReference type="ChEBI" id="CHEBI:15378"/>
        <dbReference type="ChEBI" id="CHEBI:43474"/>
        <dbReference type="ChEBI" id="CHEBI:57783"/>
        <dbReference type="ChEBI" id="CHEBI:64076"/>
        <dbReference type="ChEBI" id="CHEBI:456215"/>
        <dbReference type="ChEBI" id="CHEBI:456216"/>
        <dbReference type="EC" id="4.2.1.136"/>
    </reaction>
</comment>
<evidence type="ECO:0000256" key="1">
    <source>
        <dbReference type="ARBA" id="ARBA00000013"/>
    </source>
</evidence>
<dbReference type="SUPFAM" id="SSF53613">
    <property type="entry name" value="Ribokinase-like"/>
    <property type="match status" value="1"/>
</dbReference>
<dbReference type="RefSeq" id="WP_269883705.1">
    <property type="nucleotide sequence ID" value="NZ_JAQAGZ010000016.1"/>
</dbReference>
<keyword evidence="6 17" id="KW-0547">Nucleotide-binding</keyword>
<accession>A0ABT4QE74</accession>
<dbReference type="NCBIfam" id="TIGR00196">
    <property type="entry name" value="yjeF_cterm"/>
    <property type="match status" value="1"/>
</dbReference>
<comment type="catalytic activity">
    <reaction evidence="15 17 19">
        <text>(6S)-NADHX + ADP = AMP + phosphate + NADH + H(+)</text>
        <dbReference type="Rhea" id="RHEA:32223"/>
        <dbReference type="ChEBI" id="CHEBI:15378"/>
        <dbReference type="ChEBI" id="CHEBI:43474"/>
        <dbReference type="ChEBI" id="CHEBI:57945"/>
        <dbReference type="ChEBI" id="CHEBI:64074"/>
        <dbReference type="ChEBI" id="CHEBI:456215"/>
        <dbReference type="ChEBI" id="CHEBI:456216"/>
        <dbReference type="EC" id="4.2.1.136"/>
    </reaction>
</comment>
<evidence type="ECO:0000256" key="19">
    <source>
        <dbReference type="PIRNR" id="PIRNR017184"/>
    </source>
</evidence>
<evidence type="ECO:0000256" key="16">
    <source>
        <dbReference type="ARBA" id="ARBA00049209"/>
    </source>
</evidence>
<name>A0ABT4QE74_9BACL</name>
<evidence type="ECO:0000256" key="15">
    <source>
        <dbReference type="ARBA" id="ARBA00048238"/>
    </source>
</evidence>
<feature type="binding site" evidence="18">
    <location>
        <position position="59"/>
    </location>
    <ligand>
        <name>K(+)</name>
        <dbReference type="ChEBI" id="CHEBI:29103"/>
    </ligand>
</feature>
<dbReference type="CDD" id="cd01171">
    <property type="entry name" value="YXKO-related"/>
    <property type="match status" value="1"/>
</dbReference>
<comment type="catalytic activity">
    <reaction evidence="2 18 19">
        <text>(6R)-NADPHX = (6S)-NADPHX</text>
        <dbReference type="Rhea" id="RHEA:32227"/>
        <dbReference type="ChEBI" id="CHEBI:64076"/>
        <dbReference type="ChEBI" id="CHEBI:64077"/>
        <dbReference type="EC" id="5.1.99.6"/>
    </reaction>
</comment>
<comment type="similarity">
    <text evidence="17">Belongs to the NnrD/CARKD family.</text>
</comment>
<keyword evidence="9 18" id="KW-0630">Potassium</keyword>
<evidence type="ECO:0000256" key="17">
    <source>
        <dbReference type="HAMAP-Rule" id="MF_01965"/>
    </source>
</evidence>
<dbReference type="Proteomes" id="UP001527882">
    <property type="component" value="Unassembled WGS sequence"/>
</dbReference>
<dbReference type="HAMAP" id="MF_01965">
    <property type="entry name" value="NADHX_dehydratase"/>
    <property type="match status" value="1"/>
</dbReference>
<evidence type="ECO:0000256" key="5">
    <source>
        <dbReference type="ARBA" id="ARBA00022723"/>
    </source>
</evidence>
<dbReference type="InterPro" id="IPR029056">
    <property type="entry name" value="Ribokinase-like"/>
</dbReference>
<evidence type="ECO:0000313" key="23">
    <source>
        <dbReference type="Proteomes" id="UP001527882"/>
    </source>
</evidence>
<dbReference type="EC" id="4.2.1.136" evidence="19"/>
<comment type="cofactor">
    <cofactor evidence="18 19">
        <name>K(+)</name>
        <dbReference type="ChEBI" id="CHEBI:29103"/>
    </cofactor>
    <text evidence="18 19">Binds 1 potassium ion per subunit.</text>
</comment>
<feature type="binding site" evidence="18">
    <location>
        <begin position="128"/>
        <end position="134"/>
    </location>
    <ligand>
        <name>(6S)-NADPHX</name>
        <dbReference type="ChEBI" id="CHEBI:64076"/>
    </ligand>
</feature>
<evidence type="ECO:0000259" key="21">
    <source>
        <dbReference type="PROSITE" id="PS51385"/>
    </source>
</evidence>
<dbReference type="PROSITE" id="PS51383">
    <property type="entry name" value="YJEF_C_3"/>
    <property type="match status" value="1"/>
</dbReference>
<evidence type="ECO:0000256" key="13">
    <source>
        <dbReference type="ARBA" id="ARBA00023268"/>
    </source>
</evidence>
<keyword evidence="8 17" id="KW-0521">NADP</keyword>
<evidence type="ECO:0000259" key="20">
    <source>
        <dbReference type="PROSITE" id="PS51383"/>
    </source>
</evidence>
<dbReference type="InterPro" id="IPR000631">
    <property type="entry name" value="CARKD"/>
</dbReference>
<evidence type="ECO:0000256" key="8">
    <source>
        <dbReference type="ARBA" id="ARBA00022857"/>
    </source>
</evidence>
<dbReference type="PROSITE" id="PS51385">
    <property type="entry name" value="YJEF_N"/>
    <property type="match status" value="1"/>
</dbReference>
<feature type="binding site" evidence="17">
    <location>
        <position position="453"/>
    </location>
    <ligand>
        <name>AMP</name>
        <dbReference type="ChEBI" id="CHEBI:456215"/>
    </ligand>
</feature>
<evidence type="ECO:0000256" key="6">
    <source>
        <dbReference type="ARBA" id="ARBA00022741"/>
    </source>
</evidence>
<evidence type="ECO:0000256" key="12">
    <source>
        <dbReference type="ARBA" id="ARBA00023239"/>
    </source>
</evidence>
<dbReference type="InterPro" id="IPR004443">
    <property type="entry name" value="YjeF_N_dom"/>
</dbReference>
<evidence type="ECO:0000256" key="4">
    <source>
        <dbReference type="ARBA" id="ARBA00009524"/>
    </source>
</evidence>
<protein>
    <recommendedName>
        <fullName evidence="19">Bifunctional NAD(P)H-hydrate repair enzyme</fullName>
    </recommendedName>
    <alternativeName>
        <fullName evidence="19">Nicotinamide nucleotide repair protein</fullName>
    </alternativeName>
    <domain>
        <recommendedName>
            <fullName evidence="19">ADP-dependent (S)-NAD(P)H-hydrate dehydratase</fullName>
            <ecNumber evidence="19">4.2.1.136</ecNumber>
        </recommendedName>
        <alternativeName>
            <fullName evidence="19">ADP-dependent NAD(P)HX dehydratase</fullName>
        </alternativeName>
    </domain>
    <domain>
        <recommendedName>
            <fullName evidence="19">NAD(P)H-hydrate epimerase</fullName>
            <ecNumber evidence="19">5.1.99.6</ecNumber>
        </recommendedName>
    </domain>
</protein>
<feature type="binding site" evidence="17">
    <location>
        <position position="264"/>
    </location>
    <ligand>
        <name>(6S)-NADPHX</name>
        <dbReference type="ChEBI" id="CHEBI:64076"/>
    </ligand>
</feature>
<comment type="function">
    <text evidence="18">Catalyzes the epimerization of the S- and R-forms of NAD(P)HX, a damaged form of NAD(P)H that is a result of enzymatic or heat-dependent hydration. This is a prerequisite for the S-specific NAD(P)H-hydrate dehydratase to allow the repair of both epimers of NAD(P)HX.</text>
</comment>
<dbReference type="PANTHER" id="PTHR12592:SF0">
    <property type="entry name" value="ATP-DEPENDENT (S)-NAD(P)H-HYDRATE DEHYDRATASE"/>
    <property type="match status" value="1"/>
</dbReference>
<comment type="cofactor">
    <cofactor evidence="17">
        <name>Mg(2+)</name>
        <dbReference type="ChEBI" id="CHEBI:18420"/>
    </cofactor>
</comment>
<proteinExistence type="inferred from homology"/>
<comment type="function">
    <text evidence="14 19">Bifunctional enzyme that catalyzes the epimerization of the S- and R-forms of NAD(P)HX and the dehydration of the S-form of NAD(P)HX at the expense of ADP, which is converted to AMP. This allows the repair of both epimers of NAD(P)HX, a damaged form of NAD(P)H that is a result of enzymatic or heat-dependent hydration.</text>
</comment>
<keyword evidence="7 17" id="KW-0067">ATP-binding</keyword>
<dbReference type="EC" id="5.1.99.6" evidence="19"/>
<feature type="binding site" evidence="18">
    <location>
        <position position="160"/>
    </location>
    <ligand>
        <name>K(+)</name>
        <dbReference type="ChEBI" id="CHEBI:29103"/>
    </ligand>
</feature>
<dbReference type="SUPFAM" id="SSF64153">
    <property type="entry name" value="YjeF N-terminal domain-like"/>
    <property type="match status" value="1"/>
</dbReference>
<feature type="binding site" evidence="17">
    <location>
        <position position="387"/>
    </location>
    <ligand>
        <name>(6S)-NADPHX</name>
        <dbReference type="ChEBI" id="CHEBI:64076"/>
    </ligand>
</feature>
<feature type="binding site" evidence="17">
    <location>
        <begin position="424"/>
        <end position="428"/>
    </location>
    <ligand>
        <name>AMP</name>
        <dbReference type="ChEBI" id="CHEBI:456215"/>
    </ligand>
</feature>
<organism evidence="22 23">
    <name type="scientific">Paenibacillus gyeongsangnamensis</name>
    <dbReference type="NCBI Taxonomy" id="3388067"/>
    <lineage>
        <taxon>Bacteria</taxon>
        <taxon>Bacillati</taxon>
        <taxon>Bacillota</taxon>
        <taxon>Bacilli</taxon>
        <taxon>Bacillales</taxon>
        <taxon>Paenibacillaceae</taxon>
        <taxon>Paenibacillus</taxon>
    </lineage>
</organism>
<dbReference type="PANTHER" id="PTHR12592">
    <property type="entry name" value="ATP-DEPENDENT (S)-NAD(P)H-HYDRATE DEHYDRATASE FAMILY MEMBER"/>
    <property type="match status" value="1"/>
</dbReference>
<feature type="binding site" evidence="18">
    <location>
        <position position="139"/>
    </location>
    <ligand>
        <name>(6S)-NADPHX</name>
        <dbReference type="ChEBI" id="CHEBI:64076"/>
    </ligand>
</feature>
<comment type="function">
    <text evidence="17">Catalyzes the dehydration of the S-form of NAD(P)HX at the expense of ADP, which is converted to AMP. Together with NAD(P)HX epimerase, which catalyzes the epimerization of the S- and R-forms, the enzyme allows the repair of both epimers of NAD(P)HX, a damaged form of NAD(P)H that is a result of enzymatic or heat-dependent hydration.</text>
</comment>
<dbReference type="Pfam" id="PF03853">
    <property type="entry name" value="YjeF_N"/>
    <property type="match status" value="1"/>
</dbReference>
<keyword evidence="13" id="KW-0511">Multifunctional enzyme</keyword>
<dbReference type="InterPro" id="IPR017953">
    <property type="entry name" value="Carbohydrate_kinase_pred_CS"/>
</dbReference>
<evidence type="ECO:0000256" key="14">
    <source>
        <dbReference type="ARBA" id="ARBA00025153"/>
    </source>
</evidence>
<dbReference type="Gene3D" id="3.40.50.10260">
    <property type="entry name" value="YjeF N-terminal domain"/>
    <property type="match status" value="1"/>
</dbReference>
<comment type="similarity">
    <text evidence="4 19">In the C-terminal section; belongs to the NnrD/CARKD family.</text>
</comment>
<keyword evidence="11 18" id="KW-0413">Isomerase</keyword>
<feature type="domain" description="YjeF C-terminal" evidence="20">
    <location>
        <begin position="229"/>
        <end position="506"/>
    </location>
</feature>